<dbReference type="RefSeq" id="WP_076451787.1">
    <property type="nucleotide sequence ID" value="NZ_FTOJ01000005.1"/>
</dbReference>
<protein>
    <submittedName>
        <fullName evidence="2">Initiator Replication protein</fullName>
    </submittedName>
</protein>
<dbReference type="Proteomes" id="UP000238314">
    <property type="component" value="Unassembled WGS sequence"/>
</dbReference>
<evidence type="ECO:0000313" key="3">
    <source>
        <dbReference type="Proteomes" id="UP000186246"/>
    </source>
</evidence>
<evidence type="ECO:0000313" key="2">
    <source>
        <dbReference type="EMBL" id="SIS88254.1"/>
    </source>
</evidence>
<reference evidence="3" key="3">
    <citation type="submission" date="2017-01" db="EMBL/GenBank/DDBJ databases">
        <authorList>
            <person name="Varghese N."/>
            <person name="Submissions S."/>
        </authorList>
    </citation>
    <scope>NUCLEOTIDE SEQUENCE [LARGE SCALE GENOMIC DNA]</scope>
    <source>
        <strain evidence="3">DSM 21068</strain>
    </source>
</reference>
<proteinExistence type="predicted"/>
<sequence>MDNDFVFQPVKRKKIIISKDLRDALVTHDTTIIQQRIFIVILSALKEKQSLFISPKLSFLDQNSKQLSFDDQFDGWANEGLISIQIPMKFINEKRKMRNEAIHDALVELATIKSFRLKDTSIEGFQAVFFILNPKWNSRFVYFEMDKAVVKILFDLKPFFQVKSDLPYLASTPNTLRFLLFLLKYKKQGFLKKSFEKILKELCIPIRKYRFPAIFERDFLIPVKLDLDSLNDWSFNYSNEKGEFAINIYYTKKSVGEDEKFSSVDKLKIYRALKYLRKSRNLSDQNMRIIKKFYEVQGYEEFSKKIKRKIDKKLQGDDFIKAVFEHLEKQ</sequence>
<dbReference type="STRING" id="551459.SAMN05421796_105127"/>
<keyword evidence="4" id="KW-1185">Reference proteome</keyword>
<evidence type="ECO:0000313" key="4">
    <source>
        <dbReference type="Proteomes" id="UP000238314"/>
    </source>
</evidence>
<reference evidence="2" key="2">
    <citation type="submission" date="2017-01" db="EMBL/GenBank/DDBJ databases">
        <authorList>
            <person name="Mah S.A."/>
            <person name="Swanson W.J."/>
            <person name="Moy G.W."/>
            <person name="Vacquier V.D."/>
        </authorList>
    </citation>
    <scope>NUCLEOTIDE SEQUENCE [LARGE SCALE GENOMIC DNA]</scope>
    <source>
        <strain evidence="2">DSM 21068</strain>
    </source>
</reference>
<organism evidence="2 3">
    <name type="scientific">Chryseobacterium piscicola</name>
    <dbReference type="NCBI Taxonomy" id="551459"/>
    <lineage>
        <taxon>Bacteria</taxon>
        <taxon>Pseudomonadati</taxon>
        <taxon>Bacteroidota</taxon>
        <taxon>Flavobacteriia</taxon>
        <taxon>Flavobacteriales</taxon>
        <taxon>Weeksellaceae</taxon>
        <taxon>Chryseobacterium group</taxon>
        <taxon>Chryseobacterium</taxon>
    </lineage>
</organism>
<gene>
    <name evidence="1" type="ORF">B0A70_09610</name>
    <name evidence="2" type="ORF">SAMN05421796_105127</name>
</gene>
<dbReference type="Proteomes" id="UP000186246">
    <property type="component" value="Unassembled WGS sequence"/>
</dbReference>
<dbReference type="AlphaFoldDB" id="A0A1N7MQ53"/>
<accession>A0A1N7MQ53</accession>
<evidence type="ECO:0000313" key="1">
    <source>
        <dbReference type="EMBL" id="PQA93404.1"/>
    </source>
</evidence>
<dbReference type="EMBL" id="MUGO01000013">
    <property type="protein sequence ID" value="PQA93404.1"/>
    <property type="molecule type" value="Genomic_DNA"/>
</dbReference>
<name>A0A1N7MQ53_9FLAO</name>
<dbReference type="EMBL" id="FTOJ01000005">
    <property type="protein sequence ID" value="SIS88254.1"/>
    <property type="molecule type" value="Genomic_DNA"/>
</dbReference>
<dbReference type="OrthoDB" id="1233466at2"/>
<reference evidence="1 4" key="1">
    <citation type="submission" date="2016-11" db="EMBL/GenBank/DDBJ databases">
        <title>Whole genomes of Flavobacteriaceae.</title>
        <authorList>
            <person name="Stine C."/>
            <person name="Li C."/>
            <person name="Tadesse D."/>
        </authorList>
    </citation>
    <scope>NUCLEOTIDE SEQUENCE [LARGE SCALE GENOMIC DNA]</scope>
    <source>
        <strain evidence="1 4">DSM 21068</strain>
    </source>
</reference>